<feature type="binding site" evidence="2">
    <location>
        <position position="160"/>
    </location>
    <ligand>
        <name>Mn(2+)</name>
        <dbReference type="ChEBI" id="CHEBI:29035"/>
        <label>2</label>
    </ligand>
</feature>
<keyword evidence="1" id="KW-0378">Hydrolase</keyword>
<proteinExistence type="predicted"/>
<dbReference type="PANTHER" id="PTHR11014:SF63">
    <property type="entry name" value="METALLOPEPTIDASE, PUTATIVE (AFU_ORTHOLOGUE AFUA_6G09600)-RELATED"/>
    <property type="match status" value="1"/>
</dbReference>
<evidence type="ECO:0000256" key="2">
    <source>
        <dbReference type="PIRSR" id="PIRSR005962-1"/>
    </source>
</evidence>
<comment type="caution">
    <text evidence="4">The sequence shown here is derived from an EMBL/GenBank/DDBJ whole genome shotgun (WGS) entry which is preliminary data.</text>
</comment>
<dbReference type="CDD" id="cd03886">
    <property type="entry name" value="M20_Acy1"/>
    <property type="match status" value="1"/>
</dbReference>
<evidence type="ECO:0000313" key="5">
    <source>
        <dbReference type="Proteomes" id="UP000268469"/>
    </source>
</evidence>
<dbReference type="SUPFAM" id="SSF53187">
    <property type="entry name" value="Zn-dependent exopeptidases"/>
    <property type="match status" value="1"/>
</dbReference>
<keyword evidence="2" id="KW-0479">Metal-binding</keyword>
<reference evidence="4 5" key="1">
    <citation type="submission" date="2018-06" db="EMBL/GenBank/DDBJ databases">
        <title>Extensive metabolic versatility and redundancy in microbially diverse, dynamic hydrothermal sediments.</title>
        <authorList>
            <person name="Dombrowski N."/>
            <person name="Teske A."/>
            <person name="Baker B.J."/>
        </authorList>
    </citation>
    <scope>NUCLEOTIDE SEQUENCE [LARGE SCALE GENOMIC DNA]</scope>
    <source>
        <strain evidence="4">B36_G15</strain>
    </source>
</reference>
<sequence>MSSVLSDRRSTRFLPNLKSEIRALRRLLHQHPEPGFGEFETARILRQFLTDHGIRFRSLKTGTVVDLGRPRVAIRSDIDGLPILERTGLSYRSQNKGWMHACGHDFHMAIAMMTLMRLKEAKIKGVRIIFQPSEEGPESGAKFLIEKGVLNGIRAIFALHLEPGIRFGRIGIRSGPFMAAANHFRIVIRGKASHAALPHLGQDTIRIGARLIQDIQALIARSKNPIKPGLITIGRITGGERFNVLAKETIMEGTIRALELGMLKKLKRRLTRLAQGLKHDYGVEVETEFSEDHPPVVNDDQLVEMVIKGAIEVLGEEGVVGVPPTMGSEDFSYYQQKIPGVMFMLGCRDEKLGAIYPLHHDRFRASDSVIEPGSEILYRCVQSYLS</sequence>
<dbReference type="PANTHER" id="PTHR11014">
    <property type="entry name" value="PEPTIDASE M20 FAMILY MEMBER"/>
    <property type="match status" value="1"/>
</dbReference>
<dbReference type="EMBL" id="QNBE01000069">
    <property type="protein sequence ID" value="RKX69714.1"/>
    <property type="molecule type" value="Genomic_DNA"/>
</dbReference>
<dbReference type="InterPro" id="IPR036264">
    <property type="entry name" value="Bact_exopeptidase_dim_dom"/>
</dbReference>
<evidence type="ECO:0000313" key="4">
    <source>
        <dbReference type="EMBL" id="RKX69714.1"/>
    </source>
</evidence>
<dbReference type="PIRSF" id="PIRSF005962">
    <property type="entry name" value="Pept_M20D_amidohydro"/>
    <property type="match status" value="1"/>
</dbReference>
<dbReference type="Pfam" id="PF01546">
    <property type="entry name" value="Peptidase_M20"/>
    <property type="match status" value="1"/>
</dbReference>
<feature type="binding site" evidence="2">
    <location>
        <position position="104"/>
    </location>
    <ligand>
        <name>Mn(2+)</name>
        <dbReference type="ChEBI" id="CHEBI:29035"/>
        <label>2</label>
    </ligand>
</feature>
<dbReference type="GO" id="GO:0050118">
    <property type="term" value="F:N-acetyldiaminopimelate deacetylase activity"/>
    <property type="evidence" value="ECO:0007669"/>
    <property type="project" value="UniProtKB-ARBA"/>
</dbReference>
<keyword evidence="2" id="KW-0464">Manganese</keyword>
<dbReference type="Gene3D" id="3.30.70.360">
    <property type="match status" value="1"/>
</dbReference>
<dbReference type="Proteomes" id="UP000268469">
    <property type="component" value="Unassembled WGS sequence"/>
</dbReference>
<dbReference type="SUPFAM" id="SSF55031">
    <property type="entry name" value="Bacterial exopeptidase dimerisation domain"/>
    <property type="match status" value="1"/>
</dbReference>
<gene>
    <name evidence="4" type="ORF">DRP53_07300</name>
</gene>
<dbReference type="Gene3D" id="3.40.630.10">
    <property type="entry name" value="Zn peptidases"/>
    <property type="match status" value="1"/>
</dbReference>
<feature type="domain" description="Peptidase M20 dimerisation" evidence="3">
    <location>
        <begin position="183"/>
        <end position="275"/>
    </location>
</feature>
<feature type="binding site" evidence="2">
    <location>
        <position position="359"/>
    </location>
    <ligand>
        <name>Mn(2+)</name>
        <dbReference type="ChEBI" id="CHEBI:29035"/>
        <label>2</label>
    </ligand>
</feature>
<dbReference type="InterPro" id="IPR011650">
    <property type="entry name" value="Peptidase_M20_dimer"/>
</dbReference>
<comment type="cofactor">
    <cofactor evidence="2">
        <name>Mn(2+)</name>
        <dbReference type="ChEBI" id="CHEBI:29035"/>
    </cofactor>
    <text evidence="2">The Mn(2+) ion enhances activity.</text>
</comment>
<dbReference type="Pfam" id="PF07687">
    <property type="entry name" value="M20_dimer"/>
    <property type="match status" value="1"/>
</dbReference>
<feature type="binding site" evidence="2">
    <location>
        <position position="102"/>
    </location>
    <ligand>
        <name>Mn(2+)</name>
        <dbReference type="ChEBI" id="CHEBI:29035"/>
        <label>2</label>
    </ligand>
</feature>
<feature type="binding site" evidence="2">
    <location>
        <position position="135"/>
    </location>
    <ligand>
        <name>Mn(2+)</name>
        <dbReference type="ChEBI" id="CHEBI:29035"/>
        <label>2</label>
    </ligand>
</feature>
<dbReference type="GO" id="GO:0019877">
    <property type="term" value="P:diaminopimelate biosynthetic process"/>
    <property type="evidence" value="ECO:0007669"/>
    <property type="project" value="UniProtKB-ARBA"/>
</dbReference>
<dbReference type="FunFam" id="3.30.70.360:FF:000001">
    <property type="entry name" value="N-acetyldiaminopimelate deacetylase"/>
    <property type="match status" value="1"/>
</dbReference>
<dbReference type="NCBIfam" id="TIGR01891">
    <property type="entry name" value="amidohydrolases"/>
    <property type="match status" value="1"/>
</dbReference>
<dbReference type="AlphaFoldDB" id="A0A660SG01"/>
<dbReference type="GO" id="GO:0046872">
    <property type="term" value="F:metal ion binding"/>
    <property type="evidence" value="ECO:0007669"/>
    <property type="project" value="UniProtKB-KW"/>
</dbReference>
<dbReference type="InterPro" id="IPR017439">
    <property type="entry name" value="Amidohydrolase"/>
</dbReference>
<protein>
    <recommendedName>
        <fullName evidence="3">Peptidase M20 dimerisation domain-containing protein</fullName>
    </recommendedName>
</protein>
<evidence type="ECO:0000256" key="1">
    <source>
        <dbReference type="ARBA" id="ARBA00022801"/>
    </source>
</evidence>
<organism evidence="4 5">
    <name type="scientific">candidate division WOR-3 bacterium</name>
    <dbReference type="NCBI Taxonomy" id="2052148"/>
    <lineage>
        <taxon>Bacteria</taxon>
        <taxon>Bacteria division WOR-3</taxon>
    </lineage>
</organism>
<name>A0A660SG01_UNCW3</name>
<dbReference type="InterPro" id="IPR002933">
    <property type="entry name" value="Peptidase_M20"/>
</dbReference>
<evidence type="ECO:0000259" key="3">
    <source>
        <dbReference type="Pfam" id="PF07687"/>
    </source>
</evidence>
<accession>A0A660SG01</accession>